<dbReference type="HOGENOM" id="CLU_031317_2_1_10"/>
<feature type="binding site" evidence="8">
    <location>
        <position position="67"/>
    </location>
    <ligand>
        <name>Zn(2+)</name>
        <dbReference type="ChEBI" id="CHEBI:29105"/>
        <label>2</label>
        <note>catalytic</note>
    </ligand>
</feature>
<dbReference type="SUPFAM" id="SSF56281">
    <property type="entry name" value="Metallo-hydrolase/oxidoreductase"/>
    <property type="match status" value="1"/>
</dbReference>
<dbReference type="HAMAP" id="MF_01818">
    <property type="entry name" value="RNase_Z_BN"/>
    <property type="match status" value="1"/>
</dbReference>
<evidence type="ECO:0000256" key="8">
    <source>
        <dbReference type="HAMAP-Rule" id="MF_01818"/>
    </source>
</evidence>
<dbReference type="GO" id="GO:0042781">
    <property type="term" value="F:3'-tRNA processing endoribonuclease activity"/>
    <property type="evidence" value="ECO:0007669"/>
    <property type="project" value="UniProtKB-UniRule"/>
</dbReference>
<organism evidence="10 11">
    <name type="scientific">Fermentimonas caenicola</name>
    <dbReference type="NCBI Taxonomy" id="1562970"/>
    <lineage>
        <taxon>Bacteria</taxon>
        <taxon>Pseudomonadati</taxon>
        <taxon>Bacteroidota</taxon>
        <taxon>Bacteroidia</taxon>
        <taxon>Bacteroidales</taxon>
        <taxon>Dysgonomonadaceae</taxon>
        <taxon>Fermentimonas</taxon>
    </lineage>
</organism>
<comment type="function">
    <text evidence="8">Zinc phosphodiesterase, which displays some tRNA 3'-processing endonuclease activity. Probably involved in tRNA maturation, by removing a 3'-trailer from precursor tRNA.</text>
</comment>
<dbReference type="InterPro" id="IPR036866">
    <property type="entry name" value="RibonucZ/Hydroxyglut_hydro"/>
</dbReference>
<proteinExistence type="inferred from homology"/>
<feature type="domain" description="Metallo-beta-lactamase" evidence="9">
    <location>
        <begin position="203"/>
        <end position="272"/>
    </location>
</feature>
<feature type="binding site" evidence="8">
    <location>
        <position position="68"/>
    </location>
    <ligand>
        <name>Zn(2+)</name>
        <dbReference type="ChEBI" id="CHEBI:29105"/>
        <label>2</label>
        <note>catalytic</note>
    </ligand>
</feature>
<dbReference type="STRING" id="1562970.ING2E5B_1845"/>
<dbReference type="EMBL" id="LN515532">
    <property type="protein sequence ID" value="CEA16583.1"/>
    <property type="molecule type" value="Genomic_DNA"/>
</dbReference>
<feature type="binding site" evidence="8">
    <location>
        <position position="65"/>
    </location>
    <ligand>
        <name>Zn(2+)</name>
        <dbReference type="ChEBI" id="CHEBI:29105"/>
        <label>1</label>
        <note>catalytic</note>
    </ligand>
</feature>
<dbReference type="GO" id="GO:0008270">
    <property type="term" value="F:zinc ion binding"/>
    <property type="evidence" value="ECO:0007669"/>
    <property type="project" value="UniProtKB-UniRule"/>
</dbReference>
<keyword evidence="3 8" id="KW-0540">Nuclease</keyword>
<evidence type="ECO:0000256" key="7">
    <source>
        <dbReference type="ARBA" id="ARBA00022833"/>
    </source>
</evidence>
<keyword evidence="4 8" id="KW-0479">Metal-binding</keyword>
<comment type="catalytic activity">
    <reaction evidence="8">
        <text>Endonucleolytic cleavage of RNA, removing extra 3' nucleotides from tRNA precursor, generating 3' termini of tRNAs. A 3'-hydroxy group is left at the tRNA terminus and a 5'-phosphoryl group is left at the trailer molecule.</text>
        <dbReference type="EC" id="3.1.26.11"/>
    </reaction>
</comment>
<evidence type="ECO:0000256" key="2">
    <source>
        <dbReference type="ARBA" id="ARBA00022694"/>
    </source>
</evidence>
<dbReference type="AlphaFoldDB" id="A0A098C2F2"/>
<accession>A0A098C2F2</accession>
<protein>
    <recommendedName>
        <fullName evidence="8">Ribonuclease Z</fullName>
        <shortName evidence="8">RNase Z</shortName>
        <ecNumber evidence="8">3.1.26.11</ecNumber>
    </recommendedName>
    <alternativeName>
        <fullName evidence="8">tRNA 3 endonuclease</fullName>
    </alternativeName>
    <alternativeName>
        <fullName evidence="8">tRNase Z</fullName>
    </alternativeName>
</protein>
<keyword evidence="5 8" id="KW-0255">Endonuclease</keyword>
<keyword evidence="7 8" id="KW-0862">Zinc</keyword>
<evidence type="ECO:0000256" key="4">
    <source>
        <dbReference type="ARBA" id="ARBA00022723"/>
    </source>
</evidence>
<dbReference type="PANTHER" id="PTHR46018:SF2">
    <property type="entry name" value="ZINC PHOSPHODIESTERASE ELAC PROTEIN 1"/>
    <property type="match status" value="1"/>
</dbReference>
<name>A0A098C2F2_9BACT</name>
<dbReference type="KEGG" id="pbt:ING2E5B_1845"/>
<evidence type="ECO:0000313" key="10">
    <source>
        <dbReference type="EMBL" id="CEA16583.1"/>
    </source>
</evidence>
<feature type="binding site" evidence="8">
    <location>
        <position position="271"/>
    </location>
    <ligand>
        <name>Zn(2+)</name>
        <dbReference type="ChEBI" id="CHEBI:29105"/>
        <label>2</label>
        <note>catalytic</note>
    </ligand>
</feature>
<evidence type="ECO:0000259" key="9">
    <source>
        <dbReference type="Pfam" id="PF12706"/>
    </source>
</evidence>
<dbReference type="Pfam" id="PF12706">
    <property type="entry name" value="Lactamase_B_2"/>
    <property type="match status" value="1"/>
</dbReference>
<reference evidence="10 11" key="1">
    <citation type="submission" date="2014-08" db="EMBL/GenBank/DDBJ databases">
        <authorList>
            <person name="Wibberg D."/>
        </authorList>
    </citation>
    <scope>NUCLEOTIDE SEQUENCE [LARGE SCALE GENOMIC DNA]</scope>
    <source>
        <strain evidence="11">ING2-E5B</strain>
    </source>
</reference>
<dbReference type="Proteomes" id="UP000032417">
    <property type="component" value="Chromosome 1"/>
</dbReference>
<dbReference type="PATRIC" id="fig|1562970.3.peg.1826"/>
<evidence type="ECO:0000256" key="3">
    <source>
        <dbReference type="ARBA" id="ARBA00022722"/>
    </source>
</evidence>
<dbReference type="NCBIfam" id="NF000801">
    <property type="entry name" value="PRK00055.1-3"/>
    <property type="match status" value="1"/>
</dbReference>
<feature type="binding site" evidence="8">
    <location>
        <position position="143"/>
    </location>
    <ligand>
        <name>Zn(2+)</name>
        <dbReference type="ChEBI" id="CHEBI:29105"/>
        <label>1</label>
        <note>catalytic</note>
    </ligand>
</feature>
<feature type="active site" description="Proton acceptor" evidence="8">
    <location>
        <position position="67"/>
    </location>
</feature>
<feature type="binding site" evidence="8">
    <location>
        <position position="213"/>
    </location>
    <ligand>
        <name>Zn(2+)</name>
        <dbReference type="ChEBI" id="CHEBI:29105"/>
        <label>1</label>
        <note>catalytic</note>
    </ligand>
</feature>
<evidence type="ECO:0000256" key="6">
    <source>
        <dbReference type="ARBA" id="ARBA00022801"/>
    </source>
</evidence>
<dbReference type="PANTHER" id="PTHR46018">
    <property type="entry name" value="ZINC PHOSPHODIESTERASE ELAC PROTEIN 1"/>
    <property type="match status" value="1"/>
</dbReference>
<keyword evidence="6 8" id="KW-0378">Hydrolase</keyword>
<feature type="binding site" evidence="8">
    <location>
        <position position="213"/>
    </location>
    <ligand>
        <name>Zn(2+)</name>
        <dbReference type="ChEBI" id="CHEBI:29105"/>
        <label>2</label>
        <note>catalytic</note>
    </ligand>
</feature>
<dbReference type="CDD" id="cd07717">
    <property type="entry name" value="RNaseZ_ZiPD-like_MBL-fold"/>
    <property type="match status" value="1"/>
</dbReference>
<comment type="similarity">
    <text evidence="8">Belongs to the RNase Z family.</text>
</comment>
<evidence type="ECO:0000256" key="5">
    <source>
        <dbReference type="ARBA" id="ARBA00022759"/>
    </source>
</evidence>
<sequence length="304" mass="34462">MTKFCITILGCGSAMPTTLHNPPSQLIEMNDKLFMIDCGEGTQLQMRKFKARMSKLHSVFISHLHGDHIFGLPGLLSTLSLLGRTADLNIYAHKEIDFLINPFLTYMGNHISFKINVIPINPHSEEIIFENSSIKIHSFPLNHRIDSNGFLFEEKKSASHIIREMIDYHKIPYHMIYNIKRGDDFITTEGDVIKNETLTVPGTPSKKYAYCSDTAYDPDVVKYIKNVDLLYHEATFAESENKRAEETYHSTASQAATIAKMAEVKKLVIGHFSSRYNELGVLLKEASLIFPETELASEGKIFEL</sequence>
<comment type="cofactor">
    <cofactor evidence="8">
        <name>Zn(2+)</name>
        <dbReference type="ChEBI" id="CHEBI:29105"/>
    </cofactor>
    <text evidence="8">Binds 2 Zn(2+) ions.</text>
</comment>
<evidence type="ECO:0000313" key="11">
    <source>
        <dbReference type="Proteomes" id="UP000032417"/>
    </source>
</evidence>
<keyword evidence="2 8" id="KW-0819">tRNA processing</keyword>
<evidence type="ECO:0000256" key="1">
    <source>
        <dbReference type="ARBA" id="ARBA00011738"/>
    </source>
</evidence>
<dbReference type="NCBIfam" id="TIGR02651">
    <property type="entry name" value="RNase_Z"/>
    <property type="match status" value="1"/>
</dbReference>
<feature type="binding site" evidence="8">
    <location>
        <position position="63"/>
    </location>
    <ligand>
        <name>Zn(2+)</name>
        <dbReference type="ChEBI" id="CHEBI:29105"/>
        <label>1</label>
        <note>catalytic</note>
    </ligand>
</feature>
<keyword evidence="11" id="KW-1185">Reference proteome</keyword>
<gene>
    <name evidence="10" type="primary">rnz3</name>
    <name evidence="8" type="synonym">rnz</name>
    <name evidence="10" type="ORF">ING2E5B_1845</name>
</gene>
<dbReference type="InterPro" id="IPR013471">
    <property type="entry name" value="RNase_Z/BN"/>
</dbReference>
<dbReference type="Pfam" id="PF23023">
    <property type="entry name" value="Anti-Pycsar_Apyc1"/>
    <property type="match status" value="1"/>
</dbReference>
<dbReference type="InterPro" id="IPR001279">
    <property type="entry name" value="Metallo-B-lactamas"/>
</dbReference>
<dbReference type="Gene3D" id="3.60.15.10">
    <property type="entry name" value="Ribonuclease Z/Hydroxyacylglutathione hydrolase-like"/>
    <property type="match status" value="1"/>
</dbReference>
<dbReference type="OrthoDB" id="9800940at2"/>
<comment type="subunit">
    <text evidence="1 8">Homodimer.</text>
</comment>
<dbReference type="EC" id="3.1.26.11" evidence="8"/>